<dbReference type="SMART" id="SM00386">
    <property type="entry name" value="HAT"/>
    <property type="match status" value="3"/>
</dbReference>
<accession>A0A8W8MPY9</accession>
<dbReference type="Gene3D" id="1.25.40.10">
    <property type="entry name" value="Tetratricopeptide repeat domain"/>
    <property type="match status" value="1"/>
</dbReference>
<dbReference type="AlphaFoldDB" id="A0A8W8MPY9"/>
<evidence type="ECO:0000313" key="7">
    <source>
        <dbReference type="EnsemblMetazoa" id="G34797.1:cds"/>
    </source>
</evidence>
<proteinExistence type="inferred from homology"/>
<dbReference type="EnsemblMetazoa" id="G34797.1">
    <property type="protein sequence ID" value="G34797.1:cds"/>
    <property type="gene ID" value="G34797"/>
</dbReference>
<evidence type="ECO:0000256" key="4">
    <source>
        <dbReference type="ARBA" id="ARBA00022737"/>
    </source>
</evidence>
<keyword evidence="8" id="KW-1185">Reference proteome</keyword>
<protein>
    <recommendedName>
        <fullName evidence="6">U3 small nucleolar RNA-associated protein 6 N-terminal domain-containing protein</fullName>
    </recommendedName>
</protein>
<keyword evidence="4" id="KW-0677">Repeat</keyword>
<dbReference type="GO" id="GO:0034388">
    <property type="term" value="C:Pwp2p-containing subcomplex of 90S preribosome"/>
    <property type="evidence" value="ECO:0007669"/>
    <property type="project" value="TreeGrafter"/>
</dbReference>
<comment type="similarity">
    <text evidence="2">Belongs to the UTP6 family.</text>
</comment>
<evidence type="ECO:0000256" key="5">
    <source>
        <dbReference type="ARBA" id="ARBA00023242"/>
    </source>
</evidence>
<dbReference type="SUPFAM" id="SSF48452">
    <property type="entry name" value="TPR-like"/>
    <property type="match status" value="1"/>
</dbReference>
<comment type="subcellular location">
    <subcellularLocation>
        <location evidence="1">Nucleus</location>
        <location evidence="1">Nucleolus</location>
    </subcellularLocation>
</comment>
<dbReference type="GO" id="GO:0032040">
    <property type="term" value="C:small-subunit processome"/>
    <property type="evidence" value="ECO:0007669"/>
    <property type="project" value="TreeGrafter"/>
</dbReference>
<evidence type="ECO:0000256" key="3">
    <source>
        <dbReference type="ARBA" id="ARBA00022552"/>
    </source>
</evidence>
<name>A0A8W8MPY9_MAGGI</name>
<dbReference type="InterPro" id="IPR055347">
    <property type="entry name" value="UTP6_N"/>
</dbReference>
<feature type="domain" description="U3 small nucleolar RNA-associated protein 6 N-terminal" evidence="6">
    <location>
        <begin position="9"/>
        <end position="91"/>
    </location>
</feature>
<dbReference type="PANTHER" id="PTHR23271">
    <property type="entry name" value="HEPATOCELLULAR CARCINOMA-ASSOCIATED ANTIGEN 66"/>
    <property type="match status" value="1"/>
</dbReference>
<dbReference type="PANTHER" id="PTHR23271:SF1">
    <property type="entry name" value="U3 SMALL NUCLEOLAR RNA-ASSOCIATED PROTEIN 6 HOMOLOG"/>
    <property type="match status" value="1"/>
</dbReference>
<organism evidence="7 8">
    <name type="scientific">Magallana gigas</name>
    <name type="common">Pacific oyster</name>
    <name type="synonym">Crassostrea gigas</name>
    <dbReference type="NCBI Taxonomy" id="29159"/>
    <lineage>
        <taxon>Eukaryota</taxon>
        <taxon>Metazoa</taxon>
        <taxon>Spiralia</taxon>
        <taxon>Lophotrochozoa</taxon>
        <taxon>Mollusca</taxon>
        <taxon>Bivalvia</taxon>
        <taxon>Autobranchia</taxon>
        <taxon>Pteriomorphia</taxon>
        <taxon>Ostreida</taxon>
        <taxon>Ostreoidea</taxon>
        <taxon>Ostreidae</taxon>
        <taxon>Magallana</taxon>
    </lineage>
</organism>
<dbReference type="Proteomes" id="UP000005408">
    <property type="component" value="Unassembled WGS sequence"/>
</dbReference>
<reference evidence="7" key="1">
    <citation type="submission" date="2022-08" db="UniProtKB">
        <authorList>
            <consortium name="EnsemblMetazoa"/>
        </authorList>
    </citation>
    <scope>IDENTIFICATION</scope>
    <source>
        <strain evidence="7">05x7-T-G4-1.051#20</strain>
    </source>
</reference>
<evidence type="ECO:0000313" key="8">
    <source>
        <dbReference type="Proteomes" id="UP000005408"/>
    </source>
</evidence>
<dbReference type="InterPro" id="IPR011990">
    <property type="entry name" value="TPR-like_helical_dom_sf"/>
</dbReference>
<dbReference type="GO" id="GO:0000462">
    <property type="term" value="P:maturation of SSU-rRNA from tricistronic rRNA transcript (SSU-rRNA, 5.8S rRNA, LSU-rRNA)"/>
    <property type="evidence" value="ECO:0007669"/>
    <property type="project" value="InterPro"/>
</dbReference>
<keyword evidence="3" id="KW-0698">rRNA processing</keyword>
<dbReference type="GO" id="GO:0030515">
    <property type="term" value="F:snoRNA binding"/>
    <property type="evidence" value="ECO:0007669"/>
    <property type="project" value="InterPro"/>
</dbReference>
<sequence>MAEFVQQSIEEMLPELEQMERIELFTKAETNQILKKRKALEYRMRRRTKYKEDYMQYIEYEKGALDLIKKRRKKTGIHYKKVEIDYSIVHRIHRLYRQVIARFQSDVELWLSHIKFSLDRNEKSHVSRIFAQLLQVHSKNPDLWILAAKWEFENNKNADNARTLMQRGLRFNPASKALWLEYYRMELLFVEKLRKRRELLQSTGMDQNEESSEVLNGVIAQIVYRKALEAFPGDLKFALSFLPVCRLFDFMSKEEEAMFEGLETLFPFDPNLWEVKAKRQLEIDQENPLEMFHKIFQQATENVKRAKIYTPVLETGVPGIMGASWVRCLLQMLPCVRRRMMQTRLGMQLAARLIIDKLSSLGNT</sequence>
<evidence type="ECO:0000256" key="1">
    <source>
        <dbReference type="ARBA" id="ARBA00004604"/>
    </source>
</evidence>
<keyword evidence="5" id="KW-0539">Nucleus</keyword>
<evidence type="ECO:0000259" key="6">
    <source>
        <dbReference type="Pfam" id="PF08640"/>
    </source>
</evidence>
<dbReference type="InterPro" id="IPR003107">
    <property type="entry name" value="HAT"/>
</dbReference>
<dbReference type="Pfam" id="PF08640">
    <property type="entry name" value="U3_assoc_6"/>
    <property type="match status" value="1"/>
</dbReference>
<evidence type="ECO:0000256" key="2">
    <source>
        <dbReference type="ARBA" id="ARBA00010734"/>
    </source>
</evidence>
<dbReference type="InterPro" id="IPR013949">
    <property type="entry name" value="Utp6"/>
</dbReference>